<protein>
    <submittedName>
        <fullName evidence="2">Uncharacterized protein</fullName>
    </submittedName>
</protein>
<accession>A0AAD9E2J2</accession>
<reference evidence="2" key="1">
    <citation type="submission" date="2023-03" db="EMBL/GenBank/DDBJ databases">
        <title>Electrophorus voltai genome.</title>
        <authorList>
            <person name="Bian C."/>
        </authorList>
    </citation>
    <scope>NUCLEOTIDE SEQUENCE</scope>
    <source>
        <strain evidence="2">CB-2022</strain>
        <tissue evidence="2">Muscle</tissue>
    </source>
</reference>
<dbReference type="AlphaFoldDB" id="A0AAD9E2J2"/>
<proteinExistence type="predicted"/>
<gene>
    <name evidence="2" type="ORF">P4O66_022239</name>
</gene>
<name>A0AAD9E2J2_9TELE</name>
<keyword evidence="3" id="KW-1185">Reference proteome</keyword>
<sequence>MRPPLMTLNASSNPSSSIKDAKSSGTNGVLRTRGRAGVVEVGDYVLEKESLDRTQDLSMNSISEIEPNAFHNLPFLTELCQRPTPYLKFLDQTPSPGGAFCQCPTPWVQLLDQSPPQVATF</sequence>
<evidence type="ECO:0000313" key="3">
    <source>
        <dbReference type="Proteomes" id="UP001239994"/>
    </source>
</evidence>
<feature type="compositionally biased region" description="Polar residues" evidence="1">
    <location>
        <begin position="8"/>
        <end position="29"/>
    </location>
</feature>
<dbReference type="EMBL" id="JAROKS010000008">
    <property type="protein sequence ID" value="KAK1802008.1"/>
    <property type="molecule type" value="Genomic_DNA"/>
</dbReference>
<organism evidence="2 3">
    <name type="scientific">Electrophorus voltai</name>
    <dbReference type="NCBI Taxonomy" id="2609070"/>
    <lineage>
        <taxon>Eukaryota</taxon>
        <taxon>Metazoa</taxon>
        <taxon>Chordata</taxon>
        <taxon>Craniata</taxon>
        <taxon>Vertebrata</taxon>
        <taxon>Euteleostomi</taxon>
        <taxon>Actinopterygii</taxon>
        <taxon>Neopterygii</taxon>
        <taxon>Teleostei</taxon>
        <taxon>Ostariophysi</taxon>
        <taxon>Gymnotiformes</taxon>
        <taxon>Gymnotoidei</taxon>
        <taxon>Gymnotidae</taxon>
        <taxon>Electrophorus</taxon>
    </lineage>
</organism>
<comment type="caution">
    <text evidence="2">The sequence shown here is derived from an EMBL/GenBank/DDBJ whole genome shotgun (WGS) entry which is preliminary data.</text>
</comment>
<evidence type="ECO:0000313" key="2">
    <source>
        <dbReference type="EMBL" id="KAK1802008.1"/>
    </source>
</evidence>
<feature type="region of interest" description="Disordered" evidence="1">
    <location>
        <begin position="1"/>
        <end position="29"/>
    </location>
</feature>
<evidence type="ECO:0000256" key="1">
    <source>
        <dbReference type="SAM" id="MobiDB-lite"/>
    </source>
</evidence>
<dbReference type="Proteomes" id="UP001239994">
    <property type="component" value="Unassembled WGS sequence"/>
</dbReference>